<keyword evidence="9" id="KW-1185">Reference proteome</keyword>
<dbReference type="PANTHER" id="PTHR11923">
    <property type="entry name" value="SCAVENGER RECEPTOR CLASS B TYPE-1 SR-B1"/>
    <property type="match status" value="1"/>
</dbReference>
<dbReference type="GO" id="GO:0005044">
    <property type="term" value="F:scavenger receptor activity"/>
    <property type="evidence" value="ECO:0007669"/>
    <property type="project" value="TreeGrafter"/>
</dbReference>
<feature type="transmembrane region" description="Helical" evidence="7">
    <location>
        <begin position="7"/>
        <end position="29"/>
    </location>
</feature>
<keyword evidence="6" id="KW-0325">Glycoprotein</keyword>
<comment type="caution">
    <text evidence="8">The sequence shown here is derived from an EMBL/GenBank/DDBJ whole genome shotgun (WGS) entry which is preliminary data.</text>
</comment>
<organism evidence="8 9">
    <name type="scientific">Pristionchus mayeri</name>
    <dbReference type="NCBI Taxonomy" id="1317129"/>
    <lineage>
        <taxon>Eukaryota</taxon>
        <taxon>Metazoa</taxon>
        <taxon>Ecdysozoa</taxon>
        <taxon>Nematoda</taxon>
        <taxon>Chromadorea</taxon>
        <taxon>Rhabditida</taxon>
        <taxon>Rhabditina</taxon>
        <taxon>Diplogasteromorpha</taxon>
        <taxon>Diplogasteroidea</taxon>
        <taxon>Neodiplogasteridae</taxon>
        <taxon>Pristionchus</taxon>
    </lineage>
</organism>
<comment type="subcellular location">
    <subcellularLocation>
        <location evidence="1">Membrane</location>
    </subcellularLocation>
</comment>
<dbReference type="AlphaFoldDB" id="A0AAN4Z169"/>
<dbReference type="InterPro" id="IPR002159">
    <property type="entry name" value="CD36_fam"/>
</dbReference>
<gene>
    <name evidence="8" type="ORF">PMAYCL1PPCAC_02842</name>
</gene>
<reference evidence="9" key="1">
    <citation type="submission" date="2022-10" db="EMBL/GenBank/DDBJ databases">
        <title>Genome assembly of Pristionchus species.</title>
        <authorList>
            <person name="Yoshida K."/>
            <person name="Sommer R.J."/>
        </authorList>
    </citation>
    <scope>NUCLEOTIDE SEQUENCE [LARGE SCALE GENOMIC DNA]</scope>
    <source>
        <strain evidence="9">RS5460</strain>
    </source>
</reference>
<dbReference type="PANTHER" id="PTHR11923:SF105">
    <property type="entry name" value="PROTEIN CBR-SCAV-1"/>
    <property type="match status" value="1"/>
</dbReference>
<evidence type="ECO:0000256" key="3">
    <source>
        <dbReference type="ARBA" id="ARBA00022692"/>
    </source>
</evidence>
<comment type="similarity">
    <text evidence="2">Belongs to the CD36 family.</text>
</comment>
<feature type="transmembrane region" description="Helical" evidence="7">
    <location>
        <begin position="536"/>
        <end position="560"/>
    </location>
</feature>
<proteinExistence type="inferred from homology"/>
<keyword evidence="3 7" id="KW-0812">Transmembrane</keyword>
<keyword evidence="5 7" id="KW-0472">Membrane</keyword>
<dbReference type="GO" id="GO:0016020">
    <property type="term" value="C:membrane"/>
    <property type="evidence" value="ECO:0007669"/>
    <property type="project" value="UniProtKB-SubCell"/>
</dbReference>
<dbReference type="GO" id="GO:0005737">
    <property type="term" value="C:cytoplasm"/>
    <property type="evidence" value="ECO:0007669"/>
    <property type="project" value="TreeGrafter"/>
</dbReference>
<dbReference type="PRINTS" id="PR01609">
    <property type="entry name" value="CD36FAMILY"/>
</dbReference>
<evidence type="ECO:0000313" key="8">
    <source>
        <dbReference type="EMBL" id="GMR32647.1"/>
    </source>
</evidence>
<evidence type="ECO:0000256" key="2">
    <source>
        <dbReference type="ARBA" id="ARBA00010532"/>
    </source>
</evidence>
<evidence type="ECO:0000256" key="4">
    <source>
        <dbReference type="ARBA" id="ARBA00022989"/>
    </source>
</evidence>
<name>A0AAN4Z169_9BILA</name>
<evidence type="ECO:0000256" key="5">
    <source>
        <dbReference type="ARBA" id="ARBA00023136"/>
    </source>
</evidence>
<evidence type="ECO:0000313" key="9">
    <source>
        <dbReference type="Proteomes" id="UP001328107"/>
    </source>
</evidence>
<evidence type="ECO:0000256" key="6">
    <source>
        <dbReference type="ARBA" id="ARBA00023180"/>
    </source>
</evidence>
<accession>A0AAN4Z169</accession>
<evidence type="ECO:0008006" key="10">
    <source>
        <dbReference type="Google" id="ProtNLM"/>
    </source>
</evidence>
<dbReference type="Proteomes" id="UP001328107">
    <property type="component" value="Unassembled WGS sequence"/>
</dbReference>
<protein>
    <recommendedName>
        <fullName evidence="10">Scav-2</fullName>
    </recommendedName>
</protein>
<feature type="non-terminal residue" evidence="8">
    <location>
        <position position="1"/>
    </location>
</feature>
<evidence type="ECO:0000256" key="7">
    <source>
        <dbReference type="SAM" id="Phobius"/>
    </source>
</evidence>
<dbReference type="EMBL" id="BTRK01000001">
    <property type="protein sequence ID" value="GMR32647.1"/>
    <property type="molecule type" value="Genomic_DNA"/>
</dbReference>
<dbReference type="Pfam" id="PF01130">
    <property type="entry name" value="CD36"/>
    <property type="match status" value="1"/>
</dbReference>
<keyword evidence="4 7" id="KW-1133">Transmembrane helix</keyword>
<sequence length="571" mass="63161">RCCFCSFGWVSLIVGILLVVAGLVVQLAVMPPMITSTINDMKVLGVNPDGTPNDFTQAWASPTYISNTEFYVFDYANTGGIMNRGSYPDMDEKGPYSYKTAITNEVVSWGEDGETVNYYQRYVYYFDPEKSCKGCDPKVDTVKIPDIIFQLIVNILPTKQICRKPEKGSLDEKICGMISDNDLDDLLDNIEKGGILFSLLNIEPFITVTIDQLLFSGYTTPIVDSLKEADLFAFTFANDKPDLQYLLGNLTEALSQVPINYIQNNNTLDFYYTANTGKSDPAKTGFVTGFTGMGDYPSSEGGKLPKKWWDAKTDEHNCPANFAEKARTIDGTIGDFFQSFITKSSQLPIYISDICRTVTLTYGSDINIKGVDGYRFTFADDVFDSKKGVNCGYCKELPRDFHSLPEGSRCLPSGYLDLSGCMTIPIPDYGDLALPIVASLPHFYQTDGETKFAPRFKPTIEDAATLDIEPMSGTLLLAQKKMQINMYIGQSRHTAFNSLKVQRSGAYPLFYLNQTALIDQNNVNLLNSSMAPMNTVPIICWSAVGVGAALIVASIVFFCCSCSGKKDKKDE</sequence>
<evidence type="ECO:0000256" key="1">
    <source>
        <dbReference type="ARBA" id="ARBA00004370"/>
    </source>
</evidence>